<organism evidence="2 3">
    <name type="scientific">Tenebrio molitor</name>
    <name type="common">Yellow mealworm beetle</name>
    <dbReference type="NCBI Taxonomy" id="7067"/>
    <lineage>
        <taxon>Eukaryota</taxon>
        <taxon>Metazoa</taxon>
        <taxon>Ecdysozoa</taxon>
        <taxon>Arthropoda</taxon>
        <taxon>Hexapoda</taxon>
        <taxon>Insecta</taxon>
        <taxon>Pterygota</taxon>
        <taxon>Neoptera</taxon>
        <taxon>Endopterygota</taxon>
        <taxon>Coleoptera</taxon>
        <taxon>Polyphaga</taxon>
        <taxon>Cucujiformia</taxon>
        <taxon>Tenebrionidae</taxon>
        <taxon>Tenebrio</taxon>
    </lineage>
</organism>
<dbReference type="EMBL" id="JABDTM020024213">
    <property type="protein sequence ID" value="KAH0814521.1"/>
    <property type="molecule type" value="Genomic_DNA"/>
</dbReference>
<gene>
    <name evidence="2" type="ORF">GEV33_008271</name>
</gene>
<name>A0A8J6LI68_TENMO</name>
<proteinExistence type="predicted"/>
<dbReference type="Gene3D" id="3.30.420.10">
    <property type="entry name" value="Ribonuclease H-like superfamily/Ribonuclease H"/>
    <property type="match status" value="1"/>
</dbReference>
<evidence type="ECO:0000259" key="1">
    <source>
        <dbReference type="Pfam" id="PF13358"/>
    </source>
</evidence>
<accession>A0A8J6LI68</accession>
<dbReference type="InterPro" id="IPR052338">
    <property type="entry name" value="Transposase_5"/>
</dbReference>
<dbReference type="AlphaFoldDB" id="A0A8J6LI68"/>
<dbReference type="Proteomes" id="UP000719412">
    <property type="component" value="Unassembled WGS sequence"/>
</dbReference>
<feature type="domain" description="Tc1-like transposase DDE" evidence="1">
    <location>
        <begin position="102"/>
        <end position="244"/>
    </location>
</feature>
<dbReference type="InterPro" id="IPR036397">
    <property type="entry name" value="RNaseH_sf"/>
</dbReference>
<protein>
    <recommendedName>
        <fullName evidence="1">Tc1-like transposase DDE domain-containing protein</fullName>
    </recommendedName>
</protein>
<keyword evidence="3" id="KW-1185">Reference proteome</keyword>
<reference evidence="2" key="1">
    <citation type="journal article" date="2020" name="J Insects Food Feed">
        <title>The yellow mealworm (Tenebrio molitor) genome: a resource for the emerging insects as food and feed industry.</title>
        <authorList>
            <person name="Eriksson T."/>
            <person name="Andere A."/>
            <person name="Kelstrup H."/>
            <person name="Emery V."/>
            <person name="Picard C."/>
        </authorList>
    </citation>
    <scope>NUCLEOTIDE SEQUENCE</scope>
    <source>
        <strain evidence="2">Stoneville</strain>
        <tissue evidence="2">Whole head</tissue>
    </source>
</reference>
<dbReference type="PANTHER" id="PTHR23022:SF134">
    <property type="entry name" value="TRANSPOSABLE ELEMENT TC1 TRANSPOSASE"/>
    <property type="match status" value="1"/>
</dbReference>
<dbReference type="GO" id="GO:0003676">
    <property type="term" value="F:nucleic acid binding"/>
    <property type="evidence" value="ECO:0007669"/>
    <property type="project" value="InterPro"/>
</dbReference>
<dbReference type="InterPro" id="IPR038717">
    <property type="entry name" value="Tc1-like_DDE_dom"/>
</dbReference>
<comment type="caution">
    <text evidence="2">The sequence shown here is derived from an EMBL/GenBank/DDBJ whole genome shotgun (WGS) entry which is preliminary data.</text>
</comment>
<reference evidence="2" key="2">
    <citation type="submission" date="2021-08" db="EMBL/GenBank/DDBJ databases">
        <authorList>
            <person name="Eriksson T."/>
        </authorList>
    </citation>
    <scope>NUCLEOTIDE SEQUENCE</scope>
    <source>
        <strain evidence="2">Stoneville</strain>
        <tissue evidence="2">Whole head</tissue>
    </source>
</reference>
<evidence type="ECO:0000313" key="2">
    <source>
        <dbReference type="EMBL" id="KAH0814521.1"/>
    </source>
</evidence>
<dbReference type="Pfam" id="PF13358">
    <property type="entry name" value="DDE_3"/>
    <property type="match status" value="1"/>
</dbReference>
<evidence type="ECO:0000313" key="3">
    <source>
        <dbReference type="Proteomes" id="UP000719412"/>
    </source>
</evidence>
<dbReference type="PANTHER" id="PTHR23022">
    <property type="entry name" value="TRANSPOSABLE ELEMENT-RELATED"/>
    <property type="match status" value="1"/>
</dbReference>
<sequence length="367" mass="42117">MDGRSITWLAFLVFQDVVSKELLNDFQKPKAIPEELVRARNELQEVRGVAVGERIVRRRLEEHGLSAITLAHCLLLTREHLVTRLLIAHEHRNWGIEEWGGILFTDESRFCLRSPDGCQRVWRRTGERVAQCNFVPGISFGSDSIMVWGGISMEARTELVVVNGGAMTANRYTRDILEPHVVPFAPFIGNDSILMHDNACPHIAKIVNEYLDTVEIHHMIWPARSPDLNPIEHVWDMVGRRVKVRTPAPADLRDVSAAVIQEWQEIEQAVIQDLFEGMPRRMEATFNERATDKEHMREERESGEVREHGRECIHVRGEIWGWKKQEEVERVQEKYLGWLLGVDRETPGYIVQEEQAASESGKKGGKV</sequence>